<organism evidence="1 2">
    <name type="scientific">Catellatospora bangladeshensis</name>
    <dbReference type="NCBI Taxonomy" id="310355"/>
    <lineage>
        <taxon>Bacteria</taxon>
        <taxon>Bacillati</taxon>
        <taxon>Actinomycetota</taxon>
        <taxon>Actinomycetes</taxon>
        <taxon>Micromonosporales</taxon>
        <taxon>Micromonosporaceae</taxon>
        <taxon>Catellatospora</taxon>
    </lineage>
</organism>
<reference evidence="1 2" key="1">
    <citation type="submission" date="2021-01" db="EMBL/GenBank/DDBJ databases">
        <title>Whole genome shotgun sequence of Catellatospora bangladeshensis NBRC 107357.</title>
        <authorList>
            <person name="Komaki H."/>
            <person name="Tamura T."/>
        </authorList>
    </citation>
    <scope>NUCLEOTIDE SEQUENCE [LARGE SCALE GENOMIC DNA]</scope>
    <source>
        <strain evidence="1 2">NBRC 107357</strain>
    </source>
</reference>
<keyword evidence="2" id="KW-1185">Reference proteome</keyword>
<accession>A0A8J3JGL1</accession>
<evidence type="ECO:0000313" key="2">
    <source>
        <dbReference type="Proteomes" id="UP000601223"/>
    </source>
</evidence>
<comment type="caution">
    <text evidence="1">The sequence shown here is derived from an EMBL/GenBank/DDBJ whole genome shotgun (WGS) entry which is preliminary data.</text>
</comment>
<name>A0A8J3JGL1_9ACTN</name>
<dbReference type="Proteomes" id="UP000601223">
    <property type="component" value="Unassembled WGS sequence"/>
</dbReference>
<proteinExistence type="predicted"/>
<evidence type="ECO:0000313" key="1">
    <source>
        <dbReference type="EMBL" id="GIF84201.1"/>
    </source>
</evidence>
<sequence length="75" mass="8911">MQLFDERIVAPRDLMISEIMVNNSCYFIELEQALFVRKGETLWLDHLQPVVERRDGTVARPRSTWSTVKWAYKLL</sequence>
<dbReference type="AlphaFoldDB" id="A0A8J3JGL1"/>
<dbReference type="RefSeq" id="WP_203752138.1">
    <property type="nucleotide sequence ID" value="NZ_BONF01000034.1"/>
</dbReference>
<gene>
    <name evidence="1" type="ORF">Cba03nite_55500</name>
</gene>
<dbReference type="EMBL" id="BONF01000034">
    <property type="protein sequence ID" value="GIF84201.1"/>
    <property type="molecule type" value="Genomic_DNA"/>
</dbReference>
<protein>
    <submittedName>
        <fullName evidence="1">Uncharacterized protein</fullName>
    </submittedName>
</protein>